<accession>A0A518DJ17</accession>
<dbReference type="SUPFAM" id="SSF49899">
    <property type="entry name" value="Concanavalin A-like lectins/glucanases"/>
    <property type="match status" value="1"/>
</dbReference>
<dbReference type="EMBL" id="CP036291">
    <property type="protein sequence ID" value="QDU91474.1"/>
    <property type="molecule type" value="Genomic_DNA"/>
</dbReference>
<dbReference type="Gene3D" id="2.60.120.200">
    <property type="match status" value="1"/>
</dbReference>
<gene>
    <name evidence="2" type="ORF">Pla175_49030</name>
</gene>
<sequence precursor="true">MICLWTTRLFFLTAATACCTAASANHILGYSFDDATGTPNGSLAGTAPALGIVSPAVIGADGSGVSGMLGDRALDNAAAAAMGGTTNSSGGRGTHAADFDGIDGLLKFTIAGWFKTDTSAAIGGNAVLYSNRSGVAGVSVHGDPNNPGSLVLAVDNGSNASTGFGATQEWVNFAVTYDGTILQPGPNVFFYAGGINTPLALVGSGTNTNGSGSDPASNETAALSLGARVLFGAVDADPFDGLLDNFRIWDEIVPLATLEGVRLGDTGAAGVPEPASVTLAAAMLGGLLLVRSRR</sequence>
<dbReference type="InterPro" id="IPR013320">
    <property type="entry name" value="ConA-like_dom_sf"/>
</dbReference>
<evidence type="ECO:0000313" key="3">
    <source>
        <dbReference type="Proteomes" id="UP000317429"/>
    </source>
</evidence>
<feature type="chain" id="PRO_5022220594" description="PEP-CTERM protein-sorting domain-containing protein" evidence="1">
    <location>
        <begin position="25"/>
        <end position="294"/>
    </location>
</feature>
<evidence type="ECO:0008006" key="4">
    <source>
        <dbReference type="Google" id="ProtNLM"/>
    </source>
</evidence>
<reference evidence="2 3" key="1">
    <citation type="submission" date="2019-02" db="EMBL/GenBank/DDBJ databases">
        <title>Deep-cultivation of Planctomycetes and their phenomic and genomic characterization uncovers novel biology.</title>
        <authorList>
            <person name="Wiegand S."/>
            <person name="Jogler M."/>
            <person name="Boedeker C."/>
            <person name="Pinto D."/>
            <person name="Vollmers J."/>
            <person name="Rivas-Marin E."/>
            <person name="Kohn T."/>
            <person name="Peeters S.H."/>
            <person name="Heuer A."/>
            <person name="Rast P."/>
            <person name="Oberbeckmann S."/>
            <person name="Bunk B."/>
            <person name="Jeske O."/>
            <person name="Meyerdierks A."/>
            <person name="Storesund J.E."/>
            <person name="Kallscheuer N."/>
            <person name="Luecker S."/>
            <person name="Lage O.M."/>
            <person name="Pohl T."/>
            <person name="Merkel B.J."/>
            <person name="Hornburger P."/>
            <person name="Mueller R.-W."/>
            <person name="Bruemmer F."/>
            <person name="Labrenz M."/>
            <person name="Spormann A.M."/>
            <person name="Op den Camp H."/>
            <person name="Overmann J."/>
            <person name="Amann R."/>
            <person name="Jetten M.S.M."/>
            <person name="Mascher T."/>
            <person name="Medema M.H."/>
            <person name="Devos D.P."/>
            <person name="Kaster A.-K."/>
            <person name="Ovreas L."/>
            <person name="Rohde M."/>
            <person name="Galperin M.Y."/>
            <person name="Jogler C."/>
        </authorList>
    </citation>
    <scope>NUCLEOTIDE SEQUENCE [LARGE SCALE GENOMIC DNA]</scope>
    <source>
        <strain evidence="2 3">Pla175</strain>
    </source>
</reference>
<dbReference type="Proteomes" id="UP000317429">
    <property type="component" value="Chromosome"/>
</dbReference>
<dbReference type="RefSeq" id="WP_197527119.1">
    <property type="nucleotide sequence ID" value="NZ_CP036291.1"/>
</dbReference>
<proteinExistence type="predicted"/>
<dbReference type="KEGG" id="pnd:Pla175_49030"/>
<feature type="signal peptide" evidence="1">
    <location>
        <begin position="1"/>
        <end position="24"/>
    </location>
</feature>
<dbReference type="AlphaFoldDB" id="A0A518DJ17"/>
<protein>
    <recommendedName>
        <fullName evidence="4">PEP-CTERM protein-sorting domain-containing protein</fullName>
    </recommendedName>
</protein>
<keyword evidence="3" id="KW-1185">Reference proteome</keyword>
<evidence type="ECO:0000313" key="2">
    <source>
        <dbReference type="EMBL" id="QDU91474.1"/>
    </source>
</evidence>
<evidence type="ECO:0000256" key="1">
    <source>
        <dbReference type="SAM" id="SignalP"/>
    </source>
</evidence>
<keyword evidence="1" id="KW-0732">Signal</keyword>
<organism evidence="2 3">
    <name type="scientific">Pirellulimonas nuda</name>
    <dbReference type="NCBI Taxonomy" id="2528009"/>
    <lineage>
        <taxon>Bacteria</taxon>
        <taxon>Pseudomonadati</taxon>
        <taxon>Planctomycetota</taxon>
        <taxon>Planctomycetia</taxon>
        <taxon>Pirellulales</taxon>
        <taxon>Lacipirellulaceae</taxon>
        <taxon>Pirellulimonas</taxon>
    </lineage>
</organism>
<dbReference type="Pfam" id="PF13385">
    <property type="entry name" value="Laminin_G_3"/>
    <property type="match status" value="1"/>
</dbReference>
<name>A0A518DJ17_9BACT</name>